<dbReference type="InterPro" id="IPR041495">
    <property type="entry name" value="Mub_B2"/>
</dbReference>
<reference evidence="3 4" key="1">
    <citation type="submission" date="2019-04" db="EMBL/GenBank/DDBJ databases">
        <title>Microbes associate with the intestines of laboratory mice.</title>
        <authorList>
            <person name="Navarre W."/>
            <person name="Wong E."/>
            <person name="Huang K."/>
            <person name="Tropini C."/>
            <person name="Ng K."/>
            <person name="Yu B."/>
        </authorList>
    </citation>
    <scope>NUCLEOTIDE SEQUENCE [LARGE SCALE GENOMIC DNA]</scope>
    <source>
        <strain evidence="3 4">NM61_E11</strain>
    </source>
</reference>
<name>A0A4V3RCU9_9LACO</name>
<feature type="region of interest" description="Disordered" evidence="1">
    <location>
        <begin position="1"/>
        <end position="66"/>
    </location>
</feature>
<dbReference type="Gene3D" id="2.60.40.4300">
    <property type="match status" value="1"/>
</dbReference>
<proteinExistence type="predicted"/>
<evidence type="ECO:0000313" key="4">
    <source>
        <dbReference type="Proteomes" id="UP000309117"/>
    </source>
</evidence>
<dbReference type="RefSeq" id="WP_428278932.1">
    <property type="nucleotide sequence ID" value="NZ_SRYV01000033.1"/>
</dbReference>
<gene>
    <name evidence="3" type="ORF">E5351_09645</name>
</gene>
<comment type="caution">
    <text evidence="3">The sequence shown here is derived from an EMBL/GenBank/DDBJ whole genome shotgun (WGS) entry which is preliminary data.</text>
</comment>
<dbReference type="AlphaFoldDB" id="A0A4V3RCU9"/>
<evidence type="ECO:0000256" key="1">
    <source>
        <dbReference type="SAM" id="MobiDB-lite"/>
    </source>
</evidence>
<sequence length="162" mass="17097">PGADQPQYKNDPTDPTKVTPNEPVPNVPGYTPSQNTITPVDPAKDTPVVYNQNVTPTPTPEPTPVTVTGKQTITFVDGDNGNTPLRDPDVQTHKFTNGESSYTFGTINVPVIDGYVAEVKTAGGKTVTPENPDANVTVVYHKIGKIVPVDPSGNPIPGADQP</sequence>
<feature type="domain" description="Mub B2-like" evidence="2">
    <location>
        <begin position="100"/>
        <end position="142"/>
    </location>
</feature>
<organism evidence="3 4">
    <name type="scientific">Lactobacillus intestinalis</name>
    <dbReference type="NCBI Taxonomy" id="151781"/>
    <lineage>
        <taxon>Bacteria</taxon>
        <taxon>Bacillati</taxon>
        <taxon>Bacillota</taxon>
        <taxon>Bacilli</taxon>
        <taxon>Lactobacillales</taxon>
        <taxon>Lactobacillaceae</taxon>
        <taxon>Lactobacillus</taxon>
    </lineage>
</organism>
<dbReference type="Pfam" id="PF17966">
    <property type="entry name" value="Muc_B2"/>
    <property type="match status" value="1"/>
</dbReference>
<dbReference type="EMBL" id="SRYV01000033">
    <property type="protein sequence ID" value="TGY10060.1"/>
    <property type="molecule type" value="Genomic_DNA"/>
</dbReference>
<feature type="non-terminal residue" evidence="3">
    <location>
        <position position="162"/>
    </location>
</feature>
<evidence type="ECO:0000313" key="3">
    <source>
        <dbReference type="EMBL" id="TGY10060.1"/>
    </source>
</evidence>
<protein>
    <submittedName>
        <fullName evidence="3">YSIRK signal domain/LPXTG anchor domain surface protein</fullName>
    </submittedName>
</protein>
<evidence type="ECO:0000259" key="2">
    <source>
        <dbReference type="Pfam" id="PF17966"/>
    </source>
</evidence>
<dbReference type="Proteomes" id="UP000309117">
    <property type="component" value="Unassembled WGS sequence"/>
</dbReference>
<accession>A0A4V3RCU9</accession>
<feature type="non-terminal residue" evidence="3">
    <location>
        <position position="1"/>
    </location>
</feature>